<accession>A0A7N9CC36</accession>
<keyword evidence="2" id="KW-1185">Reference proteome</keyword>
<protein>
    <submittedName>
        <fullName evidence="1">Uncharacterized protein</fullName>
    </submittedName>
</protein>
<reference evidence="1" key="2">
    <citation type="submission" date="2025-08" db="UniProtKB">
        <authorList>
            <consortium name="Ensembl"/>
        </authorList>
    </citation>
    <scope>IDENTIFICATION</scope>
</reference>
<dbReference type="AlphaFoldDB" id="A0A7N9CC36"/>
<evidence type="ECO:0000313" key="2">
    <source>
        <dbReference type="Proteomes" id="UP000233100"/>
    </source>
</evidence>
<sequence>MLLIKTYLSETGQFIKKRGSMDSQFHMAGEPSQSWQKLKEKQRHILHGSRQESLCRGAPIYKTIRSHETYSLQEQYGGNHSHDSIVSDWPQPQHMGIITIQGKIWVGTQPNHIIPPLAPPKSHVLIFQNQSCLPNSALKF</sequence>
<proteinExistence type="predicted"/>
<dbReference type="Ensembl" id="ENSMFAT00000084752.1">
    <property type="protein sequence ID" value="ENSMFAP00000046418.1"/>
    <property type="gene ID" value="ENSMFAG00000049571.1"/>
</dbReference>
<reference evidence="1" key="3">
    <citation type="submission" date="2025-09" db="UniProtKB">
        <authorList>
            <consortium name="Ensembl"/>
        </authorList>
    </citation>
    <scope>IDENTIFICATION</scope>
</reference>
<reference evidence="1 2" key="1">
    <citation type="submission" date="2013-03" db="EMBL/GenBank/DDBJ databases">
        <authorList>
            <person name="Warren W."/>
            <person name="Wilson R.K."/>
        </authorList>
    </citation>
    <scope>NUCLEOTIDE SEQUENCE</scope>
</reference>
<name>A0A7N9CC36_MACFA</name>
<organism evidence="1 2">
    <name type="scientific">Macaca fascicularis</name>
    <name type="common">Crab-eating macaque</name>
    <name type="synonym">Cynomolgus monkey</name>
    <dbReference type="NCBI Taxonomy" id="9541"/>
    <lineage>
        <taxon>Eukaryota</taxon>
        <taxon>Metazoa</taxon>
        <taxon>Chordata</taxon>
        <taxon>Craniata</taxon>
        <taxon>Vertebrata</taxon>
        <taxon>Euteleostomi</taxon>
        <taxon>Mammalia</taxon>
        <taxon>Eutheria</taxon>
        <taxon>Euarchontoglires</taxon>
        <taxon>Primates</taxon>
        <taxon>Haplorrhini</taxon>
        <taxon>Catarrhini</taxon>
        <taxon>Cercopithecidae</taxon>
        <taxon>Cercopithecinae</taxon>
        <taxon>Macaca</taxon>
    </lineage>
</organism>
<evidence type="ECO:0000313" key="1">
    <source>
        <dbReference type="Ensembl" id="ENSMFAP00000046418.1"/>
    </source>
</evidence>
<dbReference type="Proteomes" id="UP000233100">
    <property type="component" value="Chromosome 13"/>
</dbReference>